<sequence>MEEDDTFVYNIEDGESISEAILTAVSSISGVEVTNLEPLYTVIDPDALNALFGSYSDGTPRDGKGIVVFSYESYQVTVQPDQTILVSEPKT</sequence>
<name>A0AAV3UIK1_9EURY</name>
<organism evidence="2 3">
    <name type="scientific">Haladaptatus pallidirubidus</name>
    <dbReference type="NCBI Taxonomy" id="1008152"/>
    <lineage>
        <taxon>Archaea</taxon>
        <taxon>Methanobacteriati</taxon>
        <taxon>Methanobacteriota</taxon>
        <taxon>Stenosarchaea group</taxon>
        <taxon>Halobacteria</taxon>
        <taxon>Halobacteriales</taxon>
        <taxon>Haladaptataceae</taxon>
        <taxon>Haladaptatus</taxon>
    </lineage>
</organism>
<dbReference type="Pfam" id="PF18545">
    <property type="entry name" value="HalOD1"/>
    <property type="match status" value="1"/>
</dbReference>
<evidence type="ECO:0000313" key="3">
    <source>
        <dbReference type="Proteomes" id="UP001501729"/>
    </source>
</evidence>
<dbReference type="RefSeq" id="WP_227777417.1">
    <property type="nucleotide sequence ID" value="NZ_BAABKX010000011.1"/>
</dbReference>
<dbReference type="GeneID" id="68615538"/>
<dbReference type="Proteomes" id="UP001501729">
    <property type="component" value="Unassembled WGS sequence"/>
</dbReference>
<reference evidence="2 3" key="1">
    <citation type="journal article" date="2019" name="Int. J. Syst. Evol. Microbiol.">
        <title>The Global Catalogue of Microorganisms (GCM) 10K type strain sequencing project: providing services to taxonomists for standard genome sequencing and annotation.</title>
        <authorList>
            <consortium name="The Broad Institute Genomics Platform"/>
            <consortium name="The Broad Institute Genome Sequencing Center for Infectious Disease"/>
            <person name="Wu L."/>
            <person name="Ma J."/>
        </authorList>
    </citation>
    <scope>NUCLEOTIDE SEQUENCE [LARGE SCALE GENOMIC DNA]</scope>
    <source>
        <strain evidence="2 3">JCM 17504</strain>
    </source>
</reference>
<comment type="caution">
    <text evidence="2">The sequence shown here is derived from an EMBL/GenBank/DDBJ whole genome shotgun (WGS) entry which is preliminary data.</text>
</comment>
<protein>
    <recommendedName>
        <fullName evidence="1">Halobacterial output domain-containing protein</fullName>
    </recommendedName>
</protein>
<keyword evidence="3" id="KW-1185">Reference proteome</keyword>
<proteinExistence type="predicted"/>
<gene>
    <name evidence="2" type="ORF">GCM10025751_28050</name>
</gene>
<dbReference type="EMBL" id="BAABKX010000011">
    <property type="protein sequence ID" value="GAA5052137.1"/>
    <property type="molecule type" value="Genomic_DNA"/>
</dbReference>
<evidence type="ECO:0000313" key="2">
    <source>
        <dbReference type="EMBL" id="GAA5052137.1"/>
    </source>
</evidence>
<dbReference type="InterPro" id="IPR040624">
    <property type="entry name" value="HalOD1"/>
</dbReference>
<feature type="domain" description="Halobacterial output" evidence="1">
    <location>
        <begin position="14"/>
        <end position="87"/>
    </location>
</feature>
<accession>A0AAV3UIK1</accession>
<evidence type="ECO:0000259" key="1">
    <source>
        <dbReference type="Pfam" id="PF18545"/>
    </source>
</evidence>
<dbReference type="AlphaFoldDB" id="A0AAV3UIK1"/>